<keyword evidence="7" id="KW-1185">Reference proteome</keyword>
<keyword evidence="2" id="KW-0238">DNA-binding</keyword>
<dbReference type="RefSeq" id="WP_073474140.1">
    <property type="nucleotide sequence ID" value="NZ_FQZU01000005.1"/>
</dbReference>
<dbReference type="SMART" id="SM00419">
    <property type="entry name" value="HTH_CRP"/>
    <property type="match status" value="1"/>
</dbReference>
<evidence type="ECO:0000313" key="6">
    <source>
        <dbReference type="EMBL" id="SHJ24532.1"/>
    </source>
</evidence>
<dbReference type="STRING" id="1121393.SAMN02745216_01290"/>
<dbReference type="InterPro" id="IPR012318">
    <property type="entry name" value="HTH_CRP"/>
</dbReference>
<accession>A0A1M6HQN5</accession>
<evidence type="ECO:0000256" key="3">
    <source>
        <dbReference type="ARBA" id="ARBA00023163"/>
    </source>
</evidence>
<dbReference type="EMBL" id="FQZU01000005">
    <property type="protein sequence ID" value="SHJ24532.1"/>
    <property type="molecule type" value="Genomic_DNA"/>
</dbReference>
<dbReference type="Pfam" id="PF13545">
    <property type="entry name" value="HTH_Crp_2"/>
    <property type="match status" value="1"/>
</dbReference>
<dbReference type="InterPro" id="IPR018490">
    <property type="entry name" value="cNMP-bd_dom_sf"/>
</dbReference>
<feature type="domain" description="HTH crp-type" evidence="5">
    <location>
        <begin position="159"/>
        <end position="232"/>
    </location>
</feature>
<dbReference type="Gene3D" id="2.60.120.10">
    <property type="entry name" value="Jelly Rolls"/>
    <property type="match status" value="1"/>
</dbReference>
<dbReference type="InterPro" id="IPR014710">
    <property type="entry name" value="RmlC-like_jellyroll"/>
</dbReference>
<dbReference type="GO" id="GO:0003700">
    <property type="term" value="F:DNA-binding transcription factor activity"/>
    <property type="evidence" value="ECO:0007669"/>
    <property type="project" value="TreeGrafter"/>
</dbReference>
<dbReference type="PANTHER" id="PTHR24567">
    <property type="entry name" value="CRP FAMILY TRANSCRIPTIONAL REGULATORY PROTEIN"/>
    <property type="match status" value="1"/>
</dbReference>
<dbReference type="InterPro" id="IPR050397">
    <property type="entry name" value="Env_Response_Regulators"/>
</dbReference>
<protein>
    <submittedName>
        <fullName evidence="6">CRP/FNR family transcriptional regulator, anaerobic regulatory protein</fullName>
    </submittedName>
</protein>
<organism evidence="6 7">
    <name type="scientific">Desulfatibacillum alkenivorans DSM 16219</name>
    <dbReference type="NCBI Taxonomy" id="1121393"/>
    <lineage>
        <taxon>Bacteria</taxon>
        <taxon>Pseudomonadati</taxon>
        <taxon>Thermodesulfobacteriota</taxon>
        <taxon>Desulfobacteria</taxon>
        <taxon>Desulfobacterales</taxon>
        <taxon>Desulfatibacillaceae</taxon>
        <taxon>Desulfatibacillum</taxon>
    </lineage>
</organism>
<dbReference type="SMART" id="SM00100">
    <property type="entry name" value="cNMP"/>
    <property type="match status" value="1"/>
</dbReference>
<keyword evidence="1" id="KW-0805">Transcription regulation</keyword>
<gene>
    <name evidence="6" type="ORF">SAMN02745216_01290</name>
</gene>
<dbReference type="InterPro" id="IPR036390">
    <property type="entry name" value="WH_DNA-bd_sf"/>
</dbReference>
<dbReference type="CDD" id="cd00038">
    <property type="entry name" value="CAP_ED"/>
    <property type="match status" value="1"/>
</dbReference>
<evidence type="ECO:0000259" key="4">
    <source>
        <dbReference type="PROSITE" id="PS50042"/>
    </source>
</evidence>
<name>A0A1M6HQN5_9BACT</name>
<dbReference type="Gene3D" id="1.10.10.10">
    <property type="entry name" value="Winged helix-like DNA-binding domain superfamily/Winged helix DNA-binding domain"/>
    <property type="match status" value="1"/>
</dbReference>
<dbReference type="OrthoDB" id="5415223at2"/>
<dbReference type="AlphaFoldDB" id="A0A1M6HQN5"/>
<dbReference type="Pfam" id="PF00027">
    <property type="entry name" value="cNMP_binding"/>
    <property type="match status" value="1"/>
</dbReference>
<dbReference type="PROSITE" id="PS50042">
    <property type="entry name" value="CNMP_BINDING_3"/>
    <property type="match status" value="1"/>
</dbReference>
<dbReference type="SUPFAM" id="SSF46785">
    <property type="entry name" value="Winged helix' DNA-binding domain"/>
    <property type="match status" value="1"/>
</dbReference>
<dbReference type="PANTHER" id="PTHR24567:SF26">
    <property type="entry name" value="REGULATORY PROTEIN YEIL"/>
    <property type="match status" value="1"/>
</dbReference>
<evidence type="ECO:0000256" key="2">
    <source>
        <dbReference type="ARBA" id="ARBA00023125"/>
    </source>
</evidence>
<evidence type="ECO:0000259" key="5">
    <source>
        <dbReference type="PROSITE" id="PS51063"/>
    </source>
</evidence>
<dbReference type="InterPro" id="IPR000595">
    <property type="entry name" value="cNMP-bd_dom"/>
</dbReference>
<dbReference type="PROSITE" id="PS51063">
    <property type="entry name" value="HTH_CRP_2"/>
    <property type="match status" value="1"/>
</dbReference>
<evidence type="ECO:0000256" key="1">
    <source>
        <dbReference type="ARBA" id="ARBA00023015"/>
    </source>
</evidence>
<keyword evidence="3" id="KW-0804">Transcription</keyword>
<proteinExistence type="predicted"/>
<dbReference type="SUPFAM" id="SSF51206">
    <property type="entry name" value="cAMP-binding domain-like"/>
    <property type="match status" value="1"/>
</dbReference>
<dbReference type="Proteomes" id="UP000183994">
    <property type="component" value="Unassembled WGS sequence"/>
</dbReference>
<dbReference type="GO" id="GO:0003677">
    <property type="term" value="F:DNA binding"/>
    <property type="evidence" value="ECO:0007669"/>
    <property type="project" value="UniProtKB-KW"/>
</dbReference>
<dbReference type="GO" id="GO:0005829">
    <property type="term" value="C:cytosol"/>
    <property type="evidence" value="ECO:0007669"/>
    <property type="project" value="TreeGrafter"/>
</dbReference>
<dbReference type="InterPro" id="IPR036388">
    <property type="entry name" value="WH-like_DNA-bd_sf"/>
</dbReference>
<sequence length="234" mass="25996">MSCICREMAGDSIELSPVCIGHLWVFQNLNPKDVKALAVNAMRKKLEKGDALFLQGDPTDEMFLIKGGRVKLTKVLEDGTELTLDIRKAGDFVGENMFSEEGEYPVSAYCLEDTFTCGFTRDQFEQLVLDHPHVGLQIIKNLSERISRLTSRVGSLAVSNIEDRLYRVLANVAQEHGAKSARGIVIQFPLTHEDLSFLTGAHRVSITRAMKALKSGGKIIHEDKRIILPLLESA</sequence>
<evidence type="ECO:0000313" key="7">
    <source>
        <dbReference type="Proteomes" id="UP000183994"/>
    </source>
</evidence>
<feature type="domain" description="Cyclic nucleotide-binding" evidence="4">
    <location>
        <begin position="25"/>
        <end position="145"/>
    </location>
</feature>
<reference evidence="7" key="1">
    <citation type="submission" date="2016-11" db="EMBL/GenBank/DDBJ databases">
        <authorList>
            <person name="Varghese N."/>
            <person name="Submissions S."/>
        </authorList>
    </citation>
    <scope>NUCLEOTIDE SEQUENCE [LARGE SCALE GENOMIC DNA]</scope>
    <source>
        <strain evidence="7">DSM 16219</strain>
    </source>
</reference>